<dbReference type="InterPro" id="IPR011250">
    <property type="entry name" value="OMP/PagP_B-barrel"/>
</dbReference>
<keyword evidence="1" id="KW-0732">Signal</keyword>
<gene>
    <name evidence="2" type="ORF">RBH19_07045</name>
</gene>
<name>A0ABU0W6R7_9GAMM</name>
<dbReference type="RefSeq" id="WP_306728120.1">
    <property type="nucleotide sequence ID" value="NZ_JAVDDT010000003.1"/>
</dbReference>
<evidence type="ECO:0000313" key="2">
    <source>
        <dbReference type="EMBL" id="MDQ2069623.1"/>
    </source>
</evidence>
<evidence type="ECO:0008006" key="4">
    <source>
        <dbReference type="Google" id="ProtNLM"/>
    </source>
</evidence>
<sequence length="189" mass="20584">MSSAHSFRWLLAGLLCLPFGTTAATGNVGVHYTDFGDGFGDGFTLSGEFGLGDSFLLHGDFSSLESDVLETDILRIGADWLMPLNEEMRLRVGGRFQNWDVTVPGPFGGGYDDNAIAVGAGLDYFLSETFRLEARGEYLTFLDDDVDDFVLSFGAAWRSGLIGLSGQVEAYTGDVDETRIQLGLHFHFD</sequence>
<dbReference type="SUPFAM" id="SSF56925">
    <property type="entry name" value="OMPA-like"/>
    <property type="match status" value="1"/>
</dbReference>
<dbReference type="EMBL" id="JAVDDT010000003">
    <property type="protein sequence ID" value="MDQ2069623.1"/>
    <property type="molecule type" value="Genomic_DNA"/>
</dbReference>
<evidence type="ECO:0000313" key="3">
    <source>
        <dbReference type="Proteomes" id="UP001239019"/>
    </source>
</evidence>
<accession>A0ABU0W6R7</accession>
<protein>
    <recommendedName>
        <fullName evidence="4">Outer membrane protein beta-barrel domain-containing protein</fullName>
    </recommendedName>
</protein>
<organism evidence="2 3">
    <name type="scientific">Natronospira bacteriovora</name>
    <dbReference type="NCBI Taxonomy" id="3069753"/>
    <lineage>
        <taxon>Bacteria</taxon>
        <taxon>Pseudomonadati</taxon>
        <taxon>Pseudomonadota</taxon>
        <taxon>Gammaproteobacteria</taxon>
        <taxon>Natronospirales</taxon>
        <taxon>Natronospiraceae</taxon>
        <taxon>Natronospira</taxon>
    </lineage>
</organism>
<keyword evidence="3" id="KW-1185">Reference proteome</keyword>
<feature type="signal peptide" evidence="1">
    <location>
        <begin position="1"/>
        <end position="23"/>
    </location>
</feature>
<dbReference type="Proteomes" id="UP001239019">
    <property type="component" value="Unassembled WGS sequence"/>
</dbReference>
<proteinExistence type="predicted"/>
<feature type="chain" id="PRO_5046982394" description="Outer membrane protein beta-barrel domain-containing protein" evidence="1">
    <location>
        <begin position="24"/>
        <end position="189"/>
    </location>
</feature>
<comment type="caution">
    <text evidence="2">The sequence shown here is derived from an EMBL/GenBank/DDBJ whole genome shotgun (WGS) entry which is preliminary data.</text>
</comment>
<evidence type="ECO:0000256" key="1">
    <source>
        <dbReference type="SAM" id="SignalP"/>
    </source>
</evidence>
<reference evidence="2 3" key="1">
    <citation type="submission" date="2023-08" db="EMBL/GenBank/DDBJ databases">
        <title>Whole-genome sequencing of halo(alkali)philic microorganisms from hypersaline lakes.</title>
        <authorList>
            <person name="Sorokin D.Y."/>
            <person name="Abbas B."/>
            <person name="Merkel A.Y."/>
        </authorList>
    </citation>
    <scope>NUCLEOTIDE SEQUENCE [LARGE SCALE GENOMIC DNA]</scope>
    <source>
        <strain evidence="2 3">AB-CW4</strain>
    </source>
</reference>